<evidence type="ECO:0000313" key="6">
    <source>
        <dbReference type="EMBL" id="EPR32520.1"/>
    </source>
</evidence>
<organism evidence="6 7">
    <name type="scientific">Desulfococcus multivorans DSM 2059</name>
    <dbReference type="NCBI Taxonomy" id="1121405"/>
    <lineage>
        <taxon>Bacteria</taxon>
        <taxon>Pseudomonadati</taxon>
        <taxon>Thermodesulfobacteriota</taxon>
        <taxon>Desulfobacteria</taxon>
        <taxon>Desulfobacterales</taxon>
        <taxon>Desulfococcaceae</taxon>
        <taxon>Desulfococcus</taxon>
    </lineage>
</organism>
<accession>S7T7N2</accession>
<sequence>MVYDLIGRKRENIVLNSENWKTYNAAGRKRIVVTKPLPGDLWLNRLIDADCKVEVYTATDVLGVDALRAAIGTRCDAVLGQLTESWNDALFAALKSAGGKAFSNVAVGYDNVDVEAATRYGIAVGNTPGVLTETTAQMAVALTFAAARRIGEAERFLRAGKFKGWMMTLLLGELLWRKTVGVIGAGRIGSAYARMMVEGHKTNLIYYSPHPHPDLEADIAAYADFLVSRRQKPVSCKRADTIEDVLREADCVSLHAALNESTYHLINAERLALMKENALLVNTSRGPLIDEAALVEHLRKHPNFRAGLDVFEDEPDLKPGLSELDNVVIVPHIASATRWTREGMATLAAGNAIGVLSGCPAWNKPDISPFLAEDPPLASPSIINAEALGLTLFDK</sequence>
<dbReference type="GO" id="GO:0005829">
    <property type="term" value="C:cytosol"/>
    <property type="evidence" value="ECO:0007669"/>
    <property type="project" value="TreeGrafter"/>
</dbReference>
<dbReference type="eggNOG" id="COG1052">
    <property type="taxonomic scope" value="Bacteria"/>
</dbReference>
<name>S7T7N2_DESML</name>
<evidence type="ECO:0000313" key="7">
    <source>
        <dbReference type="Proteomes" id="UP000014977"/>
    </source>
</evidence>
<protein>
    <submittedName>
        <fullName evidence="6">D-isomer specific 2-hydroxyacid dehydrogenase NAD-binding protein</fullName>
    </submittedName>
</protein>
<comment type="similarity">
    <text evidence="1 3">Belongs to the D-isomer specific 2-hydroxyacid dehydrogenase family.</text>
</comment>
<dbReference type="InterPro" id="IPR036291">
    <property type="entry name" value="NAD(P)-bd_dom_sf"/>
</dbReference>
<dbReference type="PROSITE" id="PS00671">
    <property type="entry name" value="D_2_HYDROXYACID_DH_3"/>
    <property type="match status" value="1"/>
</dbReference>
<dbReference type="PANTHER" id="PTHR10996">
    <property type="entry name" value="2-HYDROXYACID DEHYDROGENASE-RELATED"/>
    <property type="match status" value="1"/>
</dbReference>
<dbReference type="Gene3D" id="3.40.50.720">
    <property type="entry name" value="NAD(P)-binding Rossmann-like Domain"/>
    <property type="match status" value="2"/>
</dbReference>
<dbReference type="InterPro" id="IPR006139">
    <property type="entry name" value="D-isomer_2_OHA_DH_cat_dom"/>
</dbReference>
<dbReference type="STRING" id="897.B2D07_15070"/>
<dbReference type="CDD" id="cd05301">
    <property type="entry name" value="GDH"/>
    <property type="match status" value="1"/>
</dbReference>
<dbReference type="Pfam" id="PF00389">
    <property type="entry name" value="2-Hacid_dh"/>
    <property type="match status" value="1"/>
</dbReference>
<dbReference type="GO" id="GO:0008465">
    <property type="term" value="F:hydroxypyruvate reductase (NADH) activity"/>
    <property type="evidence" value="ECO:0007669"/>
    <property type="project" value="TreeGrafter"/>
</dbReference>
<dbReference type="Proteomes" id="UP000014977">
    <property type="component" value="Unassembled WGS sequence"/>
</dbReference>
<reference evidence="6 7" key="1">
    <citation type="journal article" date="2013" name="Genome Announc.">
        <title>Draft genome sequences for three mercury-methylating, sulfate-reducing bacteria.</title>
        <authorList>
            <person name="Brown S.D."/>
            <person name="Hurt R.A.Jr."/>
            <person name="Gilmour C.C."/>
            <person name="Elias D.A."/>
        </authorList>
    </citation>
    <scope>NUCLEOTIDE SEQUENCE [LARGE SCALE GENOMIC DNA]</scope>
    <source>
        <strain evidence="6 7">DSM 2059</strain>
    </source>
</reference>
<evidence type="ECO:0000259" key="4">
    <source>
        <dbReference type="Pfam" id="PF00389"/>
    </source>
</evidence>
<dbReference type="GO" id="GO:0030267">
    <property type="term" value="F:glyoxylate reductase (NADPH) activity"/>
    <property type="evidence" value="ECO:0007669"/>
    <property type="project" value="TreeGrafter"/>
</dbReference>
<proteinExistence type="inferred from homology"/>
<dbReference type="SUPFAM" id="SSF52283">
    <property type="entry name" value="Formate/glycerate dehydrogenase catalytic domain-like"/>
    <property type="match status" value="1"/>
</dbReference>
<dbReference type="EMBL" id="ATHJ01000134">
    <property type="protein sequence ID" value="EPR32520.1"/>
    <property type="molecule type" value="Genomic_DNA"/>
</dbReference>
<dbReference type="InterPro" id="IPR050223">
    <property type="entry name" value="D-isomer_2-hydroxyacid_DH"/>
</dbReference>
<evidence type="ECO:0000256" key="3">
    <source>
        <dbReference type="RuleBase" id="RU003719"/>
    </source>
</evidence>
<feature type="domain" description="D-isomer specific 2-hydroxyacid dehydrogenase NAD-binding" evidence="5">
    <location>
        <begin position="140"/>
        <end position="334"/>
    </location>
</feature>
<dbReference type="AlphaFoldDB" id="S7T7N2"/>
<keyword evidence="7" id="KW-1185">Reference proteome</keyword>
<dbReference type="InterPro" id="IPR029753">
    <property type="entry name" value="D-isomer_DH_CS"/>
</dbReference>
<dbReference type="InterPro" id="IPR029752">
    <property type="entry name" value="D-isomer_DH_CS1"/>
</dbReference>
<dbReference type="GO" id="GO:0051287">
    <property type="term" value="F:NAD binding"/>
    <property type="evidence" value="ECO:0007669"/>
    <property type="project" value="InterPro"/>
</dbReference>
<dbReference type="Pfam" id="PF02826">
    <property type="entry name" value="2-Hacid_dh_C"/>
    <property type="match status" value="1"/>
</dbReference>
<keyword evidence="2 3" id="KW-0560">Oxidoreductase</keyword>
<gene>
    <name evidence="6" type="ORF">dsmv_3621</name>
</gene>
<dbReference type="SUPFAM" id="SSF51735">
    <property type="entry name" value="NAD(P)-binding Rossmann-fold domains"/>
    <property type="match status" value="1"/>
</dbReference>
<comment type="caution">
    <text evidence="6">The sequence shown here is derived from an EMBL/GenBank/DDBJ whole genome shotgun (WGS) entry which is preliminary data.</text>
</comment>
<dbReference type="PROSITE" id="PS00065">
    <property type="entry name" value="D_2_HYDROXYACID_DH_1"/>
    <property type="match status" value="1"/>
</dbReference>
<feature type="domain" description="D-isomer specific 2-hydroxyacid dehydrogenase catalytic" evidence="4">
    <location>
        <begin position="47"/>
        <end position="358"/>
    </location>
</feature>
<dbReference type="PATRIC" id="fig|1121405.3.peg.4226"/>
<evidence type="ECO:0000259" key="5">
    <source>
        <dbReference type="Pfam" id="PF02826"/>
    </source>
</evidence>
<dbReference type="InterPro" id="IPR006140">
    <property type="entry name" value="D-isomer_DH_NAD-bd"/>
</dbReference>
<evidence type="ECO:0000256" key="2">
    <source>
        <dbReference type="ARBA" id="ARBA00023002"/>
    </source>
</evidence>
<evidence type="ECO:0000256" key="1">
    <source>
        <dbReference type="ARBA" id="ARBA00005854"/>
    </source>
</evidence>
<dbReference type="PANTHER" id="PTHR10996:SF257">
    <property type="entry name" value="GLYOXYLATE REDUCTASE 1"/>
    <property type="match status" value="1"/>
</dbReference>